<dbReference type="Pfam" id="PF10396">
    <property type="entry name" value="TrmE_N"/>
    <property type="match status" value="1"/>
</dbReference>
<feature type="binding site" evidence="10">
    <location>
        <position position="268"/>
    </location>
    <ligand>
        <name>K(+)</name>
        <dbReference type="ChEBI" id="CHEBI:29103"/>
    </ligand>
</feature>
<dbReference type="NCBIfam" id="NF003661">
    <property type="entry name" value="PRK05291.1-3"/>
    <property type="match status" value="1"/>
</dbReference>
<keyword evidence="7 10" id="KW-0460">Magnesium</keyword>
<keyword evidence="6 10" id="KW-0378">Hydrolase</keyword>
<evidence type="ECO:0000256" key="3">
    <source>
        <dbReference type="ARBA" id="ARBA00022694"/>
    </source>
</evidence>
<dbReference type="InterPro" id="IPR005225">
    <property type="entry name" value="Small_GTP-bd"/>
</dbReference>
<dbReference type="InterPro" id="IPR027266">
    <property type="entry name" value="TrmE/GcvT-like"/>
</dbReference>
<keyword evidence="3 10" id="KW-0819">tRNA processing</keyword>
<feature type="domain" description="TrmE-type G" evidence="12">
    <location>
        <begin position="234"/>
        <end position="391"/>
    </location>
</feature>
<evidence type="ECO:0000256" key="8">
    <source>
        <dbReference type="ARBA" id="ARBA00022958"/>
    </source>
</evidence>
<evidence type="ECO:0000313" key="14">
    <source>
        <dbReference type="Proteomes" id="UP000294914"/>
    </source>
</evidence>
<dbReference type="SUPFAM" id="SSF52540">
    <property type="entry name" value="P-loop containing nucleoside triphosphate hydrolases"/>
    <property type="match status" value="1"/>
</dbReference>
<dbReference type="InterPro" id="IPR027417">
    <property type="entry name" value="P-loop_NTPase"/>
</dbReference>
<dbReference type="CDD" id="cd14858">
    <property type="entry name" value="TrmE_N"/>
    <property type="match status" value="1"/>
</dbReference>
<dbReference type="EC" id="3.6.-.-" evidence="10"/>
<dbReference type="GO" id="GO:0030488">
    <property type="term" value="P:tRNA methylation"/>
    <property type="evidence" value="ECO:0007669"/>
    <property type="project" value="TreeGrafter"/>
</dbReference>
<comment type="similarity">
    <text evidence="1 10 11">Belongs to the TRAFAC class TrmE-Era-EngA-EngB-Septin-like GTPase superfamily. TrmE GTPase family.</text>
</comment>
<feature type="binding site" evidence="10">
    <location>
        <position position="265"/>
    </location>
    <ligand>
        <name>K(+)</name>
        <dbReference type="ChEBI" id="CHEBI:29103"/>
    </ligand>
</feature>
<dbReference type="HAMAP" id="MF_00379">
    <property type="entry name" value="GTPase_MnmE"/>
    <property type="match status" value="1"/>
</dbReference>
<comment type="function">
    <text evidence="10">Exhibits a very high intrinsic GTPase hydrolysis rate. Involved in the addition of a carboxymethylaminomethyl (cmnm) group at the wobble position (U34) of certain tRNAs, forming tRNA-cmnm(5)s(2)U34.</text>
</comment>
<dbReference type="NCBIfam" id="TIGR00450">
    <property type="entry name" value="mnmE_trmE_thdF"/>
    <property type="match status" value="1"/>
</dbReference>
<dbReference type="Gene3D" id="3.30.1360.120">
    <property type="entry name" value="Probable tRNA modification gtpase trme, domain 1"/>
    <property type="match status" value="1"/>
</dbReference>
<dbReference type="Proteomes" id="UP000294914">
    <property type="component" value="Unassembled WGS sequence"/>
</dbReference>
<dbReference type="CDD" id="cd04164">
    <property type="entry name" value="trmE"/>
    <property type="match status" value="1"/>
</dbReference>
<reference evidence="13 14" key="1">
    <citation type="submission" date="2019-03" db="EMBL/GenBank/DDBJ databases">
        <title>Genomic Encyclopedia of Type Strains, Phase IV (KMG-IV): sequencing the most valuable type-strain genomes for metagenomic binning, comparative biology and taxonomic classification.</title>
        <authorList>
            <person name="Goeker M."/>
        </authorList>
    </citation>
    <scope>NUCLEOTIDE SEQUENCE [LARGE SCALE GENOMIC DNA]</scope>
    <source>
        <strain evidence="13 14">DSM 16326</strain>
    </source>
</reference>
<dbReference type="PRINTS" id="PR00326">
    <property type="entry name" value="GTP1OBG"/>
</dbReference>
<dbReference type="Gene3D" id="3.40.50.300">
    <property type="entry name" value="P-loop containing nucleotide triphosphate hydrolases"/>
    <property type="match status" value="1"/>
</dbReference>
<comment type="caution">
    <text evidence="13">The sequence shown here is derived from an EMBL/GenBank/DDBJ whole genome shotgun (WGS) entry which is preliminary data.</text>
</comment>
<dbReference type="InterPro" id="IPR027368">
    <property type="entry name" value="MnmE_dom2"/>
</dbReference>
<keyword evidence="9 10" id="KW-0342">GTP-binding</keyword>
<comment type="subunit">
    <text evidence="10">Homodimer. Heterotetramer of two MnmE and two MnmG subunits.</text>
</comment>
<dbReference type="InterPro" id="IPR004520">
    <property type="entry name" value="GTPase_MnmE"/>
</dbReference>
<proteinExistence type="inferred from homology"/>
<evidence type="ECO:0000256" key="11">
    <source>
        <dbReference type="RuleBase" id="RU003313"/>
    </source>
</evidence>
<dbReference type="InterPro" id="IPR018948">
    <property type="entry name" value="GTP-bd_TrmE_N"/>
</dbReference>
<dbReference type="GO" id="GO:0005829">
    <property type="term" value="C:cytosol"/>
    <property type="evidence" value="ECO:0007669"/>
    <property type="project" value="TreeGrafter"/>
</dbReference>
<comment type="subcellular location">
    <subcellularLocation>
        <location evidence="10">Cytoplasm</location>
    </subcellularLocation>
</comment>
<feature type="binding site" evidence="10">
    <location>
        <position position="248"/>
    </location>
    <ligand>
        <name>Mg(2+)</name>
        <dbReference type="ChEBI" id="CHEBI:18420"/>
    </ligand>
</feature>
<dbReference type="PANTHER" id="PTHR42714">
    <property type="entry name" value="TRNA MODIFICATION GTPASE GTPBP3"/>
    <property type="match status" value="1"/>
</dbReference>
<dbReference type="GO" id="GO:0002098">
    <property type="term" value="P:tRNA wobble uridine modification"/>
    <property type="evidence" value="ECO:0007669"/>
    <property type="project" value="TreeGrafter"/>
</dbReference>
<keyword evidence="5 10" id="KW-0547">Nucleotide-binding</keyword>
<dbReference type="EMBL" id="SOQX01000001">
    <property type="protein sequence ID" value="TDY03871.1"/>
    <property type="molecule type" value="Genomic_DNA"/>
</dbReference>
<evidence type="ECO:0000256" key="2">
    <source>
        <dbReference type="ARBA" id="ARBA00022490"/>
    </source>
</evidence>
<feature type="binding site" evidence="10">
    <location>
        <begin position="244"/>
        <end position="249"/>
    </location>
    <ligand>
        <name>GTP</name>
        <dbReference type="ChEBI" id="CHEBI:37565"/>
    </ligand>
</feature>
<protein>
    <recommendedName>
        <fullName evidence="10">tRNA modification GTPase MnmE</fullName>
        <ecNumber evidence="10">3.6.-.-</ecNumber>
    </recommendedName>
</protein>
<feature type="binding site" evidence="10">
    <location>
        <position position="42"/>
    </location>
    <ligand>
        <name>(6S)-5-formyl-5,6,7,8-tetrahydrofolate</name>
        <dbReference type="ChEBI" id="CHEBI:57457"/>
    </ligand>
</feature>
<dbReference type="Pfam" id="PF01926">
    <property type="entry name" value="MMR_HSR1"/>
    <property type="match status" value="1"/>
</dbReference>
<dbReference type="GO" id="GO:0005525">
    <property type="term" value="F:GTP binding"/>
    <property type="evidence" value="ECO:0007669"/>
    <property type="project" value="UniProtKB-UniRule"/>
</dbReference>
<evidence type="ECO:0000256" key="5">
    <source>
        <dbReference type="ARBA" id="ARBA00022741"/>
    </source>
</evidence>
<feature type="binding site" evidence="10">
    <location>
        <position position="269"/>
    </location>
    <ligand>
        <name>Mg(2+)</name>
        <dbReference type="ChEBI" id="CHEBI:18420"/>
    </ligand>
</feature>
<dbReference type="PROSITE" id="PS51709">
    <property type="entry name" value="G_TRME"/>
    <property type="match status" value="1"/>
</dbReference>
<dbReference type="FunFam" id="3.30.1360.120:FF:000001">
    <property type="entry name" value="tRNA modification GTPase MnmE"/>
    <property type="match status" value="1"/>
</dbReference>
<evidence type="ECO:0000256" key="7">
    <source>
        <dbReference type="ARBA" id="ARBA00022842"/>
    </source>
</evidence>
<feature type="binding site" evidence="10">
    <location>
        <position position="99"/>
    </location>
    <ligand>
        <name>(6S)-5-formyl-5,6,7,8-tetrahydrofolate</name>
        <dbReference type="ChEBI" id="CHEBI:57457"/>
    </ligand>
</feature>
<dbReference type="Pfam" id="PF12631">
    <property type="entry name" value="MnmE_helical"/>
    <property type="match status" value="1"/>
</dbReference>
<gene>
    <name evidence="10" type="primary">mnmE</name>
    <name evidence="10" type="synonym">trmE</name>
    <name evidence="13" type="ORF">EDC23_0242</name>
</gene>
<organism evidence="13 14">
    <name type="scientific">Thiohalophilus thiocyanatoxydans</name>
    <dbReference type="NCBI Taxonomy" id="381308"/>
    <lineage>
        <taxon>Bacteria</taxon>
        <taxon>Pseudomonadati</taxon>
        <taxon>Pseudomonadota</taxon>
        <taxon>Gammaproteobacteria</taxon>
        <taxon>Thiohalomonadales</taxon>
        <taxon>Thiohalophilaceae</taxon>
        <taxon>Thiohalophilus</taxon>
    </lineage>
</organism>
<dbReference type="InterPro" id="IPR031168">
    <property type="entry name" value="G_TrmE"/>
</dbReference>
<name>A0A4R8IS57_9GAMM</name>
<keyword evidence="8 10" id="KW-0630">Potassium</keyword>
<evidence type="ECO:0000256" key="1">
    <source>
        <dbReference type="ARBA" id="ARBA00011043"/>
    </source>
</evidence>
<dbReference type="PANTHER" id="PTHR42714:SF2">
    <property type="entry name" value="TRNA MODIFICATION GTPASE GTPBP3, MITOCHONDRIAL"/>
    <property type="match status" value="1"/>
</dbReference>
<feature type="binding site" evidence="10">
    <location>
        <position position="244"/>
    </location>
    <ligand>
        <name>K(+)</name>
        <dbReference type="ChEBI" id="CHEBI:29103"/>
    </ligand>
</feature>
<keyword evidence="2 10" id="KW-0963">Cytoplasm</keyword>
<feature type="binding site" evidence="10">
    <location>
        <begin position="263"/>
        <end position="269"/>
    </location>
    <ligand>
        <name>GTP</name>
        <dbReference type="ChEBI" id="CHEBI:37565"/>
    </ligand>
</feature>
<evidence type="ECO:0000313" key="13">
    <source>
        <dbReference type="EMBL" id="TDY03871.1"/>
    </source>
</evidence>
<feature type="binding site" evidence="10">
    <location>
        <begin position="288"/>
        <end position="291"/>
    </location>
    <ligand>
        <name>GTP</name>
        <dbReference type="ChEBI" id="CHEBI:37565"/>
    </ligand>
</feature>
<dbReference type="InterPro" id="IPR025867">
    <property type="entry name" value="MnmE_helical"/>
</dbReference>
<comment type="cofactor">
    <cofactor evidence="10">
        <name>K(+)</name>
        <dbReference type="ChEBI" id="CHEBI:29103"/>
    </cofactor>
    <text evidence="10">Binds 1 potassium ion per subunit.</text>
</comment>
<dbReference type="SUPFAM" id="SSF116878">
    <property type="entry name" value="TrmE connector domain"/>
    <property type="match status" value="1"/>
</dbReference>
<evidence type="ECO:0000256" key="6">
    <source>
        <dbReference type="ARBA" id="ARBA00022801"/>
    </source>
</evidence>
<feature type="binding site" evidence="10">
    <location>
        <position position="138"/>
    </location>
    <ligand>
        <name>(6S)-5-formyl-5,6,7,8-tetrahydrofolate</name>
        <dbReference type="ChEBI" id="CHEBI:57457"/>
    </ligand>
</feature>
<dbReference type="OrthoDB" id="9805918at2"/>
<feature type="binding site" evidence="10">
    <location>
        <position position="263"/>
    </location>
    <ligand>
        <name>K(+)</name>
        <dbReference type="ChEBI" id="CHEBI:29103"/>
    </ligand>
</feature>
<dbReference type="AlphaFoldDB" id="A0A4R8IS57"/>
<dbReference type="Gene3D" id="1.20.120.430">
    <property type="entry name" value="tRNA modification GTPase MnmE domain 2"/>
    <property type="match status" value="1"/>
</dbReference>
<dbReference type="NCBIfam" id="TIGR00231">
    <property type="entry name" value="small_GTP"/>
    <property type="match status" value="1"/>
</dbReference>
<evidence type="ECO:0000259" key="12">
    <source>
        <dbReference type="PROSITE" id="PS51709"/>
    </source>
</evidence>
<sequence>MSSRDRVNPGSTDDLTRSRAYAPDTIAALATPPGRGGVGIIRVSGPATAAIAGAVLGELPRPRHAEYRPFYDNADQAIDTGLALWFPAPHSFTGEDVLELQGHGGPVVMDMLLARVIALGARLARPGEFSERAYLNDKLDLAQAEAVADLIEAGSEQAARSAQRSLQGVFSEWIHSVVEQLTELRIYVEAAIDFPEEEIDFLSDRRVTEQLAWLQRELNEVIKQAHQGQLLREGMRIVLAGRPNTGKSSLLNALAGRESAIVTHIAGTTRDVLREEISIDGLPLHIIDTAGLREGGDEVERLGMERTWQAIEQADRVLLLIDDRQGFGEPEQQILQQLPAHLPVTRVYNKIDLTGQAARLDEDEQSVRLYLSATGQLGIDLLRDHLKACVGYTPQGEGMFMARRRHVDALQRADELIANGTAQLSEHGAGELLAEDLRQAQQVLGEITGEVSSDDLLGKIFSSFCIGK</sequence>
<feature type="binding site" evidence="10">
    <location>
        <position position="468"/>
    </location>
    <ligand>
        <name>(6S)-5-formyl-5,6,7,8-tetrahydrofolate</name>
        <dbReference type="ChEBI" id="CHEBI:57457"/>
    </ligand>
</feature>
<keyword evidence="4 10" id="KW-0479">Metal-binding</keyword>
<comment type="caution">
    <text evidence="10">Lacks conserved residue(s) required for the propagation of feature annotation.</text>
</comment>
<dbReference type="GO" id="GO:0003924">
    <property type="term" value="F:GTPase activity"/>
    <property type="evidence" value="ECO:0007669"/>
    <property type="project" value="UniProtKB-UniRule"/>
</dbReference>
<dbReference type="InterPro" id="IPR006073">
    <property type="entry name" value="GTP-bd"/>
</dbReference>
<keyword evidence="14" id="KW-1185">Reference proteome</keyword>
<accession>A0A4R8IS57</accession>
<evidence type="ECO:0000256" key="9">
    <source>
        <dbReference type="ARBA" id="ARBA00023134"/>
    </source>
</evidence>
<evidence type="ECO:0000256" key="10">
    <source>
        <dbReference type="HAMAP-Rule" id="MF_00379"/>
    </source>
</evidence>
<evidence type="ECO:0000256" key="4">
    <source>
        <dbReference type="ARBA" id="ARBA00022723"/>
    </source>
</evidence>
<dbReference type="GO" id="GO:0046872">
    <property type="term" value="F:metal ion binding"/>
    <property type="evidence" value="ECO:0007669"/>
    <property type="project" value="UniProtKB-KW"/>
</dbReference>